<dbReference type="Gene3D" id="2.40.50.140">
    <property type="entry name" value="Nucleic acid-binding proteins"/>
    <property type="match status" value="1"/>
</dbReference>
<dbReference type="RefSeq" id="WP_107865243.1">
    <property type="nucleotide sequence ID" value="NZ_QAON01000005.1"/>
</dbReference>
<dbReference type="NCBIfam" id="TIGR00613">
    <property type="entry name" value="reco"/>
    <property type="match status" value="1"/>
</dbReference>
<dbReference type="Pfam" id="PF11967">
    <property type="entry name" value="RecO_N"/>
    <property type="match status" value="1"/>
</dbReference>
<keyword evidence="5 8" id="KW-0233">DNA recombination</keyword>
<sequence length="224" mass="25618">MVQTPILCHAYLLHSRPYRERSRLVDFWTLEHGRVSAVMRQTPPPLFQPCLIAWRGKQSLKSLVQCELAGLPLVLEGHALFAGFYLNELLVRLMADEESHTELFVLYSQALAQLNDPASLELTLRRFESGLLSALGYRICFHCDAEEQILIDRAFYRFVPEQGFVRVTAHDANAWQGQLLLNIATEDYTQAATRQAAKLIFRSALAHLLGNKPLKSRELWLKTR</sequence>
<protein>
    <recommendedName>
        <fullName evidence="3 8">DNA repair protein RecO</fullName>
    </recommendedName>
    <alternativeName>
        <fullName evidence="7 8">Recombination protein O</fullName>
    </alternativeName>
</protein>
<evidence type="ECO:0000256" key="4">
    <source>
        <dbReference type="ARBA" id="ARBA00022763"/>
    </source>
</evidence>
<evidence type="ECO:0000256" key="7">
    <source>
        <dbReference type="ARBA" id="ARBA00033409"/>
    </source>
</evidence>
<evidence type="ECO:0000256" key="3">
    <source>
        <dbReference type="ARBA" id="ARBA00021310"/>
    </source>
</evidence>
<organism evidence="10 11">
    <name type="scientific">Agitococcus lubricus</name>
    <dbReference type="NCBI Taxonomy" id="1077255"/>
    <lineage>
        <taxon>Bacteria</taxon>
        <taxon>Pseudomonadati</taxon>
        <taxon>Pseudomonadota</taxon>
        <taxon>Gammaproteobacteria</taxon>
        <taxon>Moraxellales</taxon>
        <taxon>Moraxellaceae</taxon>
        <taxon>Agitococcus</taxon>
    </lineage>
</organism>
<dbReference type="Gene3D" id="1.20.1440.120">
    <property type="entry name" value="Recombination protein O, C-terminal domain"/>
    <property type="match status" value="1"/>
</dbReference>
<dbReference type="OrthoDB" id="9804792at2"/>
<dbReference type="EMBL" id="QAON01000005">
    <property type="protein sequence ID" value="PTQ89725.1"/>
    <property type="molecule type" value="Genomic_DNA"/>
</dbReference>
<dbReference type="GO" id="GO:0006310">
    <property type="term" value="P:DNA recombination"/>
    <property type="evidence" value="ECO:0007669"/>
    <property type="project" value="UniProtKB-UniRule"/>
</dbReference>
<reference evidence="10 11" key="1">
    <citation type="submission" date="2018-04" db="EMBL/GenBank/DDBJ databases">
        <title>Genomic Encyclopedia of Archaeal and Bacterial Type Strains, Phase II (KMG-II): from individual species to whole genera.</title>
        <authorList>
            <person name="Goeker M."/>
        </authorList>
    </citation>
    <scope>NUCLEOTIDE SEQUENCE [LARGE SCALE GENOMIC DNA]</scope>
    <source>
        <strain evidence="10 11">DSM 5822</strain>
    </source>
</reference>
<comment type="caution">
    <text evidence="10">The sequence shown here is derived from an EMBL/GenBank/DDBJ whole genome shotgun (WGS) entry which is preliminary data.</text>
</comment>
<keyword evidence="4 8" id="KW-0227">DNA damage</keyword>
<dbReference type="InterPro" id="IPR042242">
    <property type="entry name" value="RecO_C"/>
</dbReference>
<dbReference type="PANTHER" id="PTHR33991:SF1">
    <property type="entry name" value="DNA REPAIR PROTEIN RECO"/>
    <property type="match status" value="1"/>
</dbReference>
<feature type="domain" description="DNA replication/recombination mediator RecO N-terminal" evidence="9">
    <location>
        <begin position="8"/>
        <end position="68"/>
    </location>
</feature>
<dbReference type="SUPFAM" id="SSF50249">
    <property type="entry name" value="Nucleic acid-binding proteins"/>
    <property type="match status" value="1"/>
</dbReference>
<accession>A0A2T5J086</accession>
<dbReference type="InterPro" id="IPR003717">
    <property type="entry name" value="RecO"/>
</dbReference>
<evidence type="ECO:0000259" key="9">
    <source>
        <dbReference type="Pfam" id="PF11967"/>
    </source>
</evidence>
<evidence type="ECO:0000256" key="8">
    <source>
        <dbReference type="HAMAP-Rule" id="MF_00201"/>
    </source>
</evidence>
<dbReference type="SUPFAM" id="SSF57863">
    <property type="entry name" value="ArfGap/RecO-like zinc finger"/>
    <property type="match status" value="1"/>
</dbReference>
<dbReference type="PANTHER" id="PTHR33991">
    <property type="entry name" value="DNA REPAIR PROTEIN RECO"/>
    <property type="match status" value="1"/>
</dbReference>
<dbReference type="HAMAP" id="MF_00201">
    <property type="entry name" value="RecO"/>
    <property type="match status" value="1"/>
</dbReference>
<dbReference type="InterPro" id="IPR037278">
    <property type="entry name" value="ARFGAP/RecO"/>
</dbReference>
<dbReference type="Proteomes" id="UP000244223">
    <property type="component" value="Unassembled WGS sequence"/>
</dbReference>
<evidence type="ECO:0000313" key="11">
    <source>
        <dbReference type="Proteomes" id="UP000244223"/>
    </source>
</evidence>
<dbReference type="GO" id="GO:0006302">
    <property type="term" value="P:double-strand break repair"/>
    <property type="evidence" value="ECO:0007669"/>
    <property type="project" value="TreeGrafter"/>
</dbReference>
<comment type="similarity">
    <text evidence="2 8">Belongs to the RecO family.</text>
</comment>
<evidence type="ECO:0000313" key="10">
    <source>
        <dbReference type="EMBL" id="PTQ89725.1"/>
    </source>
</evidence>
<evidence type="ECO:0000256" key="2">
    <source>
        <dbReference type="ARBA" id="ARBA00007452"/>
    </source>
</evidence>
<gene>
    <name evidence="8" type="primary">recO</name>
    <name evidence="10" type="ORF">C8N29_10549</name>
</gene>
<name>A0A2T5J086_9GAMM</name>
<proteinExistence type="inferred from homology"/>
<dbReference type="InterPro" id="IPR012340">
    <property type="entry name" value="NA-bd_OB-fold"/>
</dbReference>
<keyword evidence="11" id="KW-1185">Reference proteome</keyword>
<dbReference type="GO" id="GO:0043590">
    <property type="term" value="C:bacterial nucleoid"/>
    <property type="evidence" value="ECO:0007669"/>
    <property type="project" value="TreeGrafter"/>
</dbReference>
<keyword evidence="6 8" id="KW-0234">DNA repair</keyword>
<evidence type="ECO:0000256" key="6">
    <source>
        <dbReference type="ARBA" id="ARBA00023204"/>
    </source>
</evidence>
<comment type="function">
    <text evidence="1 8">Involved in DNA repair and RecF pathway recombination.</text>
</comment>
<evidence type="ECO:0000256" key="1">
    <source>
        <dbReference type="ARBA" id="ARBA00003065"/>
    </source>
</evidence>
<dbReference type="AlphaFoldDB" id="A0A2T5J086"/>
<dbReference type="Pfam" id="PF02565">
    <property type="entry name" value="RecO_C"/>
    <property type="match status" value="1"/>
</dbReference>
<evidence type="ECO:0000256" key="5">
    <source>
        <dbReference type="ARBA" id="ARBA00023172"/>
    </source>
</evidence>
<dbReference type="InterPro" id="IPR022572">
    <property type="entry name" value="DNA_rep/recomb_RecO_N"/>
</dbReference>